<evidence type="ECO:0000313" key="1">
    <source>
        <dbReference type="EMBL" id="CAJ0581873.1"/>
    </source>
</evidence>
<proteinExistence type="predicted"/>
<accession>A0AA36D8T6</accession>
<keyword evidence="2" id="KW-1185">Reference proteome</keyword>
<name>A0AA36D8T6_9BILA</name>
<comment type="caution">
    <text evidence="1">The sequence shown here is derived from an EMBL/GenBank/DDBJ whole genome shotgun (WGS) entry which is preliminary data.</text>
</comment>
<sequence length="87" mass="10315">MSHLDENSFLKVARSHEKLLEATRLMKNKSFYCVDWQRDKAFTHREAPSLLRMPWSWTFDEADVLLMGAKVRWMAHDLGARPSLRPR</sequence>
<organism evidence="1 2">
    <name type="scientific">Mesorhabditis spiculigera</name>
    <dbReference type="NCBI Taxonomy" id="96644"/>
    <lineage>
        <taxon>Eukaryota</taxon>
        <taxon>Metazoa</taxon>
        <taxon>Ecdysozoa</taxon>
        <taxon>Nematoda</taxon>
        <taxon>Chromadorea</taxon>
        <taxon>Rhabditida</taxon>
        <taxon>Rhabditina</taxon>
        <taxon>Rhabditomorpha</taxon>
        <taxon>Rhabditoidea</taxon>
        <taxon>Rhabditidae</taxon>
        <taxon>Mesorhabditinae</taxon>
        <taxon>Mesorhabditis</taxon>
    </lineage>
</organism>
<dbReference type="Proteomes" id="UP001177023">
    <property type="component" value="Unassembled WGS sequence"/>
</dbReference>
<dbReference type="AlphaFoldDB" id="A0AA36D8T6"/>
<protein>
    <submittedName>
        <fullName evidence="1">Uncharacterized protein</fullName>
    </submittedName>
</protein>
<evidence type="ECO:0000313" key="2">
    <source>
        <dbReference type="Proteomes" id="UP001177023"/>
    </source>
</evidence>
<reference evidence="1" key="1">
    <citation type="submission" date="2023-06" db="EMBL/GenBank/DDBJ databases">
        <authorList>
            <person name="Delattre M."/>
        </authorList>
    </citation>
    <scope>NUCLEOTIDE SEQUENCE</scope>
    <source>
        <strain evidence="1">AF72</strain>
    </source>
</reference>
<gene>
    <name evidence="1" type="ORF">MSPICULIGERA_LOCUS20024</name>
</gene>
<feature type="non-terminal residue" evidence="1">
    <location>
        <position position="87"/>
    </location>
</feature>
<dbReference type="EMBL" id="CATQJA010002664">
    <property type="protein sequence ID" value="CAJ0581873.1"/>
    <property type="molecule type" value="Genomic_DNA"/>
</dbReference>